<comment type="caution">
    <text evidence="2">The sequence shown here is derived from an EMBL/GenBank/DDBJ whole genome shotgun (WGS) entry which is preliminary data.</text>
</comment>
<keyword evidence="1" id="KW-0472">Membrane</keyword>
<dbReference type="AlphaFoldDB" id="A0A3S5C7H1"/>
<organism evidence="2 3">
    <name type="scientific">Protopolystoma xenopodis</name>
    <dbReference type="NCBI Taxonomy" id="117903"/>
    <lineage>
        <taxon>Eukaryota</taxon>
        <taxon>Metazoa</taxon>
        <taxon>Spiralia</taxon>
        <taxon>Lophotrochozoa</taxon>
        <taxon>Platyhelminthes</taxon>
        <taxon>Monogenea</taxon>
        <taxon>Polyopisthocotylea</taxon>
        <taxon>Polystomatidea</taxon>
        <taxon>Polystomatidae</taxon>
        <taxon>Protopolystoma</taxon>
    </lineage>
</organism>
<reference evidence="2" key="1">
    <citation type="submission" date="2018-11" db="EMBL/GenBank/DDBJ databases">
        <authorList>
            <consortium name="Pathogen Informatics"/>
        </authorList>
    </citation>
    <scope>NUCLEOTIDE SEQUENCE</scope>
</reference>
<feature type="transmembrane region" description="Helical" evidence="1">
    <location>
        <begin position="39"/>
        <end position="59"/>
    </location>
</feature>
<dbReference type="Proteomes" id="UP000784294">
    <property type="component" value="Unassembled WGS sequence"/>
</dbReference>
<sequence>MEDSSGSSSRRISNDSTAYIDVEAMDDDPSIYIPVKRNALLILTFGILILISACVGISVEAFSRIRLSFSGIWVGAVDMLASLFCIILSLRLNYLFAFTCFLTCLVALFITIIGICFSIYEIVYFGYSASIIVLVCCICQISSLIAEVICSRQLLIIFAAFPIEMKMFQKSFGAFKDEQPEFNLDWFS</sequence>
<keyword evidence="3" id="KW-1185">Reference proteome</keyword>
<keyword evidence="1" id="KW-1133">Transmembrane helix</keyword>
<evidence type="ECO:0000313" key="3">
    <source>
        <dbReference type="Proteomes" id="UP000784294"/>
    </source>
</evidence>
<evidence type="ECO:0000313" key="2">
    <source>
        <dbReference type="EMBL" id="VEL40414.1"/>
    </source>
</evidence>
<feature type="transmembrane region" description="Helical" evidence="1">
    <location>
        <begin position="132"/>
        <end position="161"/>
    </location>
</feature>
<feature type="transmembrane region" description="Helical" evidence="1">
    <location>
        <begin position="65"/>
        <end position="88"/>
    </location>
</feature>
<evidence type="ECO:0000256" key="1">
    <source>
        <dbReference type="SAM" id="Phobius"/>
    </source>
</evidence>
<proteinExistence type="predicted"/>
<dbReference type="EMBL" id="CAAALY010264808">
    <property type="protein sequence ID" value="VEL40414.1"/>
    <property type="molecule type" value="Genomic_DNA"/>
</dbReference>
<feature type="transmembrane region" description="Helical" evidence="1">
    <location>
        <begin position="95"/>
        <end position="120"/>
    </location>
</feature>
<gene>
    <name evidence="2" type="ORF">PXEA_LOCUS33854</name>
</gene>
<accession>A0A3S5C7H1</accession>
<protein>
    <submittedName>
        <fullName evidence="2">Uncharacterized protein</fullName>
    </submittedName>
</protein>
<name>A0A3S5C7H1_9PLAT</name>
<keyword evidence="1" id="KW-0812">Transmembrane</keyword>